<protein>
    <recommendedName>
        <fullName evidence="5">Glycosyltransferase family 92 protein</fullName>
    </recommendedName>
</protein>
<evidence type="ECO:0008006" key="5">
    <source>
        <dbReference type="Google" id="ProtNLM"/>
    </source>
</evidence>
<dbReference type="GO" id="GO:0016757">
    <property type="term" value="F:glycosyltransferase activity"/>
    <property type="evidence" value="ECO:0007669"/>
    <property type="project" value="TreeGrafter"/>
</dbReference>
<comment type="subcellular location">
    <subcellularLocation>
        <location evidence="1">Membrane</location>
        <topology evidence="1">Single-pass membrane protein</topology>
    </subcellularLocation>
</comment>
<dbReference type="PANTHER" id="PTHR21461:SF69">
    <property type="entry name" value="GLYCOSYLTRANSFERASE FAMILY 92 PROTEIN"/>
    <property type="match status" value="1"/>
</dbReference>
<sequence>MFNINRYISNYPGLKPRGAYSHFITQGLKENKTDNELQFHTFNPVQKKKVLFTNARDELSIKEWCAHHLLLGFDCIYIFDHLSKKPIIEELFNFDSRICVLRIDVDESRIKFECIKYALTISKSINAEWMLYLDADEFLILNKDVTSFLDEYSFADLISINWLMFGTNNLLKQPDGLIISNFTKCERRLDKHVKSFVRPKHVTLVRTPHTYDIHGKAYNVKKEQIDSIPFVEITDDYQNVSAYIAHYIYQSEEVYNSRKILRKNDLGINVSFDTNLHVLYNDIDNYSIKEKYSQQIENYLKEREL</sequence>
<dbReference type="PANTHER" id="PTHR21461">
    <property type="entry name" value="GLYCOSYLTRANSFERASE FAMILY 92 PROTEIN"/>
    <property type="match status" value="1"/>
</dbReference>
<keyword evidence="2" id="KW-0812">Transmembrane</keyword>
<proteinExistence type="predicted"/>
<dbReference type="AlphaFoldDB" id="A0A6C0AYK9"/>
<dbReference type="GO" id="GO:0016020">
    <property type="term" value="C:membrane"/>
    <property type="evidence" value="ECO:0007669"/>
    <property type="project" value="UniProtKB-SubCell"/>
</dbReference>
<name>A0A6C0AYK9_9ZZZZ</name>
<reference evidence="4" key="1">
    <citation type="journal article" date="2020" name="Nature">
        <title>Giant virus diversity and host interactions through global metagenomics.</title>
        <authorList>
            <person name="Schulz F."/>
            <person name="Roux S."/>
            <person name="Paez-Espino D."/>
            <person name="Jungbluth S."/>
            <person name="Walsh D.A."/>
            <person name="Denef V.J."/>
            <person name="McMahon K.D."/>
            <person name="Konstantinidis K.T."/>
            <person name="Eloe-Fadrosh E.A."/>
            <person name="Kyrpides N.C."/>
            <person name="Woyke T."/>
        </authorList>
    </citation>
    <scope>NUCLEOTIDE SEQUENCE</scope>
    <source>
        <strain evidence="4">GVMAG-M-3300009182-67</strain>
    </source>
</reference>
<organism evidence="4">
    <name type="scientific">viral metagenome</name>
    <dbReference type="NCBI Taxonomy" id="1070528"/>
    <lineage>
        <taxon>unclassified sequences</taxon>
        <taxon>metagenomes</taxon>
        <taxon>organismal metagenomes</taxon>
    </lineage>
</organism>
<keyword evidence="3" id="KW-0472">Membrane</keyword>
<dbReference type="Pfam" id="PF13704">
    <property type="entry name" value="Glyco_tranf_2_4"/>
    <property type="match status" value="1"/>
</dbReference>
<dbReference type="GO" id="GO:0005737">
    <property type="term" value="C:cytoplasm"/>
    <property type="evidence" value="ECO:0007669"/>
    <property type="project" value="TreeGrafter"/>
</dbReference>
<evidence type="ECO:0000313" key="4">
    <source>
        <dbReference type="EMBL" id="QHS85045.1"/>
    </source>
</evidence>
<evidence type="ECO:0000256" key="3">
    <source>
        <dbReference type="ARBA" id="ARBA00022989"/>
    </source>
</evidence>
<dbReference type="EMBL" id="MN739039">
    <property type="protein sequence ID" value="QHS85045.1"/>
    <property type="molecule type" value="Genomic_DNA"/>
</dbReference>
<evidence type="ECO:0000256" key="2">
    <source>
        <dbReference type="ARBA" id="ARBA00022692"/>
    </source>
</evidence>
<evidence type="ECO:0000256" key="1">
    <source>
        <dbReference type="ARBA" id="ARBA00004167"/>
    </source>
</evidence>
<keyword evidence="3" id="KW-1133">Transmembrane helix</keyword>
<accession>A0A6C0AYK9</accession>